<dbReference type="InterPro" id="IPR000626">
    <property type="entry name" value="Ubiquitin-like_dom"/>
</dbReference>
<proteinExistence type="predicted"/>
<keyword evidence="10" id="KW-1185">Reference proteome</keyword>
<evidence type="ECO:0000313" key="7">
    <source>
        <dbReference type="EMBL" id="CAF3814309.1"/>
    </source>
</evidence>
<protein>
    <recommendedName>
        <fullName evidence="1">Ubiquitin-like domain-containing protein</fullName>
    </recommendedName>
</protein>
<evidence type="ECO:0000313" key="4">
    <source>
        <dbReference type="EMBL" id="CAF2041825.1"/>
    </source>
</evidence>
<dbReference type="InterPro" id="IPR029071">
    <property type="entry name" value="Ubiquitin-like_domsf"/>
</dbReference>
<dbReference type="AlphaFoldDB" id="A0A816X5H5"/>
<evidence type="ECO:0000313" key="5">
    <source>
        <dbReference type="EMBL" id="CAF2142303.1"/>
    </source>
</evidence>
<sequence length="235" mass="27258">MVMKIYVKTFTGLGRTYSFDAEPSMIVQQLKNYIREKTGDDNDSFQKMSLLFNENDIDDDNKTLQYYNIKENTLLELHDSSGNFRDIGCLGMKFVDVSTGDALKRCIWSKQAPPWRKAARGLCLEGICRNSECNAFKQQVIISIGYKRFDVINEADETTVICPECEQYVEPKICGFNNCWWRFEGKKIEDGKPPKKCSSDWKHADDAYHYFDDKESSMVTWRQLILEAVKEKPNC</sequence>
<evidence type="ECO:0000313" key="6">
    <source>
        <dbReference type="EMBL" id="CAF3738010.1"/>
    </source>
</evidence>
<dbReference type="SMART" id="SM00213">
    <property type="entry name" value="UBQ"/>
    <property type="match status" value="1"/>
</dbReference>
<evidence type="ECO:0000313" key="8">
    <source>
        <dbReference type="EMBL" id="CAF3938310.1"/>
    </source>
</evidence>
<evidence type="ECO:0000313" key="3">
    <source>
        <dbReference type="EMBL" id="CAF1641506.1"/>
    </source>
</evidence>
<dbReference type="EMBL" id="CAJNOV010007177">
    <property type="protein sequence ID" value="CAF1272153.1"/>
    <property type="molecule type" value="Genomic_DNA"/>
</dbReference>
<dbReference type="EMBL" id="CAJNOW010015393">
    <property type="protein sequence ID" value="CAF1641506.1"/>
    <property type="molecule type" value="Genomic_DNA"/>
</dbReference>
<evidence type="ECO:0000313" key="10">
    <source>
        <dbReference type="Proteomes" id="UP000663866"/>
    </source>
</evidence>
<dbReference type="PROSITE" id="PS50053">
    <property type="entry name" value="UBIQUITIN_2"/>
    <property type="match status" value="1"/>
</dbReference>
<feature type="domain" description="Ubiquitin-like" evidence="1">
    <location>
        <begin position="3"/>
        <end position="77"/>
    </location>
</feature>
<dbReference type="SUPFAM" id="SSF54236">
    <property type="entry name" value="Ubiquitin-like"/>
    <property type="match status" value="1"/>
</dbReference>
<dbReference type="Pfam" id="PF00240">
    <property type="entry name" value="ubiquitin"/>
    <property type="match status" value="1"/>
</dbReference>
<dbReference type="Gene3D" id="3.10.20.90">
    <property type="entry name" value="Phosphatidylinositol 3-kinase Catalytic Subunit, Chain A, domain 1"/>
    <property type="match status" value="1"/>
</dbReference>
<dbReference type="Proteomes" id="UP000663834">
    <property type="component" value="Unassembled WGS sequence"/>
</dbReference>
<organism evidence="5 9">
    <name type="scientific">Rotaria magnacalcarata</name>
    <dbReference type="NCBI Taxonomy" id="392030"/>
    <lineage>
        <taxon>Eukaryota</taxon>
        <taxon>Metazoa</taxon>
        <taxon>Spiralia</taxon>
        <taxon>Gnathifera</taxon>
        <taxon>Rotifera</taxon>
        <taxon>Eurotatoria</taxon>
        <taxon>Bdelloidea</taxon>
        <taxon>Philodinida</taxon>
        <taxon>Philodinidae</taxon>
        <taxon>Rotaria</taxon>
    </lineage>
</organism>
<gene>
    <name evidence="8" type="ORF">BYL167_LOCUS10374</name>
    <name evidence="2" type="ORF">CJN711_LOCUS15532</name>
    <name evidence="7" type="ORF">GIL414_LOCUS1826</name>
    <name evidence="3" type="ORF">KQP761_LOCUS28153</name>
    <name evidence="5" type="ORF">MBJ925_LOCUS29738</name>
    <name evidence="6" type="ORF">OVN521_LOCUS388</name>
    <name evidence="4" type="ORF">WKI299_LOCUS8456</name>
</gene>
<name>A0A816X5H5_9BILA</name>
<dbReference type="EMBL" id="CAJNRF010002730">
    <property type="protein sequence ID" value="CAF2041825.1"/>
    <property type="molecule type" value="Genomic_DNA"/>
</dbReference>
<dbReference type="EMBL" id="CAJOBH010003114">
    <property type="protein sequence ID" value="CAF3938310.1"/>
    <property type="molecule type" value="Genomic_DNA"/>
</dbReference>
<dbReference type="Proteomes" id="UP000681967">
    <property type="component" value="Unassembled WGS sequence"/>
</dbReference>
<dbReference type="Proteomes" id="UP000663866">
    <property type="component" value="Unassembled WGS sequence"/>
</dbReference>
<evidence type="ECO:0000313" key="2">
    <source>
        <dbReference type="EMBL" id="CAF1272153.1"/>
    </source>
</evidence>
<comment type="caution">
    <text evidence="5">The sequence shown here is derived from an EMBL/GenBank/DDBJ whole genome shotgun (WGS) entry which is preliminary data.</text>
</comment>
<dbReference type="EMBL" id="CAJOBG010000021">
    <property type="protein sequence ID" value="CAF3738010.1"/>
    <property type="molecule type" value="Genomic_DNA"/>
</dbReference>
<dbReference type="EMBL" id="CAJNRE010015945">
    <property type="protein sequence ID" value="CAF2142303.1"/>
    <property type="molecule type" value="Genomic_DNA"/>
</dbReference>
<dbReference type="Proteomes" id="UP000663824">
    <property type="component" value="Unassembled WGS sequence"/>
</dbReference>
<evidence type="ECO:0000259" key="1">
    <source>
        <dbReference type="PROSITE" id="PS50053"/>
    </source>
</evidence>
<evidence type="ECO:0000313" key="9">
    <source>
        <dbReference type="Proteomes" id="UP000663824"/>
    </source>
</evidence>
<dbReference type="Proteomes" id="UP000663856">
    <property type="component" value="Unassembled WGS sequence"/>
</dbReference>
<dbReference type="Proteomes" id="UP000681720">
    <property type="component" value="Unassembled WGS sequence"/>
</dbReference>
<accession>A0A816X5H5</accession>
<reference evidence="5" key="1">
    <citation type="submission" date="2021-02" db="EMBL/GenBank/DDBJ databases">
        <authorList>
            <person name="Nowell W R."/>
        </authorList>
    </citation>
    <scope>NUCLEOTIDE SEQUENCE</scope>
</reference>
<dbReference type="OrthoDB" id="9994687at2759"/>
<dbReference type="Proteomes" id="UP000663855">
    <property type="component" value="Unassembled WGS sequence"/>
</dbReference>
<dbReference type="EMBL" id="CAJOBJ010000321">
    <property type="protein sequence ID" value="CAF3814309.1"/>
    <property type="molecule type" value="Genomic_DNA"/>
</dbReference>